<dbReference type="Proteomes" id="UP000051012">
    <property type="component" value="Unassembled WGS sequence"/>
</dbReference>
<dbReference type="Gene3D" id="2.60.40.1220">
    <property type="match status" value="1"/>
</dbReference>
<proteinExistence type="predicted"/>
<evidence type="ECO:0000313" key="3">
    <source>
        <dbReference type="EMBL" id="KPJ73967.1"/>
    </source>
</evidence>
<dbReference type="EMBL" id="LJNI01000020">
    <property type="protein sequence ID" value="KPJ73967.1"/>
    <property type="molecule type" value="Genomic_DNA"/>
</dbReference>
<dbReference type="InterPro" id="IPR014755">
    <property type="entry name" value="Cu-Rt/internalin_Ig-like"/>
</dbReference>
<dbReference type="Pfam" id="PF13205">
    <property type="entry name" value="Big_5"/>
    <property type="match status" value="1"/>
</dbReference>
<name>A0A0S7YHI3_UNCT6</name>
<accession>A0A0S7YHI3</accession>
<reference evidence="3 4" key="1">
    <citation type="journal article" date="2015" name="Microbiome">
        <title>Genomic resolution of linkages in carbon, nitrogen, and sulfur cycling among widespread estuary sediment bacteria.</title>
        <authorList>
            <person name="Baker B.J."/>
            <person name="Lazar C.S."/>
            <person name="Teske A.P."/>
            <person name="Dick G.J."/>
        </authorList>
    </citation>
    <scope>NUCLEOTIDE SEQUENCE [LARGE SCALE GENOMIC DNA]</scope>
    <source>
        <strain evidence="3">DG_78</strain>
    </source>
</reference>
<sequence length="85" mass="9516">MDASTVQANYENTQPLGTVQLSSDSFTTVVRMASAEVSNENKTHTFWPIMDLDTNTTYQIKVTTGVQDVAGNAMEREHYSYFTTQ</sequence>
<gene>
    <name evidence="3" type="ORF">AMJ52_02400</name>
</gene>
<dbReference type="AlphaFoldDB" id="A0A0S7YHI3"/>
<evidence type="ECO:0000259" key="2">
    <source>
        <dbReference type="Pfam" id="PF13205"/>
    </source>
</evidence>
<evidence type="ECO:0000313" key="4">
    <source>
        <dbReference type="Proteomes" id="UP000051012"/>
    </source>
</evidence>
<keyword evidence="1" id="KW-0732">Signal</keyword>
<comment type="caution">
    <text evidence="3">The sequence shown here is derived from an EMBL/GenBank/DDBJ whole genome shotgun (WGS) entry which is preliminary data.</text>
</comment>
<dbReference type="InterPro" id="IPR032812">
    <property type="entry name" value="SbsA_Ig"/>
</dbReference>
<evidence type="ECO:0000256" key="1">
    <source>
        <dbReference type="ARBA" id="ARBA00022729"/>
    </source>
</evidence>
<organism evidence="3 4">
    <name type="scientific">candidate division TA06 bacterium DG_78</name>
    <dbReference type="NCBI Taxonomy" id="1703772"/>
    <lineage>
        <taxon>Bacteria</taxon>
        <taxon>Bacteria division TA06</taxon>
    </lineage>
</organism>
<feature type="domain" description="SbsA Ig-like" evidence="2">
    <location>
        <begin position="18"/>
        <end position="84"/>
    </location>
</feature>
<protein>
    <recommendedName>
        <fullName evidence="2">SbsA Ig-like domain-containing protein</fullName>
    </recommendedName>
</protein>